<evidence type="ECO:0000256" key="2">
    <source>
        <dbReference type="SAM" id="Phobius"/>
    </source>
</evidence>
<evidence type="ECO:0000256" key="1">
    <source>
        <dbReference type="SAM" id="MobiDB-lite"/>
    </source>
</evidence>
<reference evidence="3 4" key="1">
    <citation type="submission" date="2024-08" db="EMBL/GenBank/DDBJ databases">
        <title>Insights into the chromosomal genome structure of Flemingia macrophylla.</title>
        <authorList>
            <person name="Ding Y."/>
            <person name="Zhao Y."/>
            <person name="Bi W."/>
            <person name="Wu M."/>
            <person name="Zhao G."/>
            <person name="Gong Y."/>
            <person name="Li W."/>
            <person name="Zhang P."/>
        </authorList>
    </citation>
    <scope>NUCLEOTIDE SEQUENCE [LARGE SCALE GENOMIC DNA]</scope>
    <source>
        <strain evidence="3">DYQJB</strain>
        <tissue evidence="3">Leaf</tissue>
    </source>
</reference>
<keyword evidence="2" id="KW-0472">Membrane</keyword>
<organism evidence="3 4">
    <name type="scientific">Flemingia macrophylla</name>
    <dbReference type="NCBI Taxonomy" id="520843"/>
    <lineage>
        <taxon>Eukaryota</taxon>
        <taxon>Viridiplantae</taxon>
        <taxon>Streptophyta</taxon>
        <taxon>Embryophyta</taxon>
        <taxon>Tracheophyta</taxon>
        <taxon>Spermatophyta</taxon>
        <taxon>Magnoliopsida</taxon>
        <taxon>eudicotyledons</taxon>
        <taxon>Gunneridae</taxon>
        <taxon>Pentapetalae</taxon>
        <taxon>rosids</taxon>
        <taxon>fabids</taxon>
        <taxon>Fabales</taxon>
        <taxon>Fabaceae</taxon>
        <taxon>Papilionoideae</taxon>
        <taxon>50 kb inversion clade</taxon>
        <taxon>NPAAA clade</taxon>
        <taxon>indigoferoid/millettioid clade</taxon>
        <taxon>Phaseoleae</taxon>
        <taxon>Flemingia</taxon>
    </lineage>
</organism>
<dbReference type="Proteomes" id="UP001603857">
    <property type="component" value="Unassembled WGS sequence"/>
</dbReference>
<proteinExistence type="predicted"/>
<feature type="region of interest" description="Disordered" evidence="1">
    <location>
        <begin position="1"/>
        <end position="20"/>
    </location>
</feature>
<gene>
    <name evidence="3" type="ORF">Fmac_024450</name>
</gene>
<evidence type="ECO:0000313" key="3">
    <source>
        <dbReference type="EMBL" id="KAL2325392.1"/>
    </source>
</evidence>
<protein>
    <submittedName>
        <fullName evidence="3">Uncharacterized protein</fullName>
    </submittedName>
</protein>
<keyword evidence="2" id="KW-1133">Transmembrane helix</keyword>
<evidence type="ECO:0000313" key="4">
    <source>
        <dbReference type="Proteomes" id="UP001603857"/>
    </source>
</evidence>
<dbReference type="AlphaFoldDB" id="A0ABD1LPE4"/>
<name>A0ABD1LPE4_9FABA</name>
<feature type="transmembrane region" description="Helical" evidence="2">
    <location>
        <begin position="55"/>
        <end position="76"/>
    </location>
</feature>
<comment type="caution">
    <text evidence="3">The sequence shown here is derived from an EMBL/GenBank/DDBJ whole genome shotgun (WGS) entry which is preliminary data.</text>
</comment>
<feature type="compositionally biased region" description="Polar residues" evidence="1">
    <location>
        <begin position="1"/>
        <end position="11"/>
    </location>
</feature>
<keyword evidence="2" id="KW-0812">Transmembrane</keyword>
<feature type="transmembrane region" description="Helical" evidence="2">
    <location>
        <begin position="29"/>
        <end position="48"/>
    </location>
</feature>
<sequence>MEAYRNPNSLSDPPGESHPVHRTLEKVSSIHPCILCFYFICLYIWILFHCIFFSLLPVFLINIFSCWLNGCLLVLAKPGDYI</sequence>
<dbReference type="EMBL" id="JBGMDY010000008">
    <property type="protein sequence ID" value="KAL2325392.1"/>
    <property type="molecule type" value="Genomic_DNA"/>
</dbReference>
<accession>A0ABD1LPE4</accession>
<keyword evidence="4" id="KW-1185">Reference proteome</keyword>